<feature type="non-terminal residue" evidence="10">
    <location>
        <position position="1"/>
    </location>
</feature>
<dbReference type="OrthoDB" id="10006023at2759"/>
<feature type="region of interest" description="Disordered" evidence="9">
    <location>
        <begin position="38"/>
        <end position="77"/>
    </location>
</feature>
<feature type="repeat" description="TPR" evidence="8">
    <location>
        <begin position="549"/>
        <end position="582"/>
    </location>
</feature>
<evidence type="ECO:0000256" key="5">
    <source>
        <dbReference type="ARBA" id="ARBA00022737"/>
    </source>
</evidence>
<dbReference type="Gene3D" id="1.25.40.10">
    <property type="entry name" value="Tetratricopeptide repeat domain"/>
    <property type="match status" value="1"/>
</dbReference>
<comment type="caution">
    <text evidence="10">The sequence shown here is derived from an EMBL/GenBank/DDBJ whole genome shotgun (WGS) entry which is preliminary data.</text>
</comment>
<dbReference type="PROSITE" id="PS50005">
    <property type="entry name" value="TPR"/>
    <property type="match status" value="3"/>
</dbReference>
<evidence type="ECO:0000256" key="6">
    <source>
        <dbReference type="ARBA" id="ARBA00022803"/>
    </source>
</evidence>
<evidence type="ECO:0000313" key="11">
    <source>
        <dbReference type="Proteomes" id="UP000428333"/>
    </source>
</evidence>
<evidence type="ECO:0000256" key="3">
    <source>
        <dbReference type="ARBA" id="ARBA00005348"/>
    </source>
</evidence>
<keyword evidence="6 8" id="KW-0802">TPR repeat</keyword>
<feature type="repeat" description="TPR" evidence="8">
    <location>
        <begin position="648"/>
        <end position="681"/>
    </location>
</feature>
<dbReference type="GO" id="GO:0005052">
    <property type="term" value="F:peroxisome matrix targeting signal-1 binding"/>
    <property type="evidence" value="ECO:0007669"/>
    <property type="project" value="TreeGrafter"/>
</dbReference>
<evidence type="ECO:0000256" key="7">
    <source>
        <dbReference type="ARBA" id="ARBA00023140"/>
    </source>
</evidence>
<keyword evidence="7" id="KW-0576">Peroxisome</keyword>
<evidence type="ECO:0000256" key="4">
    <source>
        <dbReference type="ARBA" id="ARBA00022490"/>
    </source>
</evidence>
<dbReference type="PANTHER" id="PTHR10130">
    <property type="entry name" value="PEROXISOMAL TARGETING SIGNAL 1 RECEPTOR PEX5"/>
    <property type="match status" value="1"/>
</dbReference>
<dbReference type="SUPFAM" id="SSF48452">
    <property type="entry name" value="TPR-like"/>
    <property type="match status" value="2"/>
</dbReference>
<evidence type="ECO:0000256" key="9">
    <source>
        <dbReference type="SAM" id="MobiDB-lite"/>
    </source>
</evidence>
<evidence type="ECO:0000256" key="8">
    <source>
        <dbReference type="PROSITE-ProRule" id="PRU00339"/>
    </source>
</evidence>
<comment type="subcellular location">
    <subcellularLocation>
        <location evidence="2">Cytoplasm</location>
    </subcellularLocation>
    <subcellularLocation>
        <location evidence="1">Peroxisome</location>
    </subcellularLocation>
</comment>
<feature type="repeat" description="TPR" evidence="8">
    <location>
        <begin position="745"/>
        <end position="778"/>
    </location>
</feature>
<dbReference type="PANTHER" id="PTHR10130:SF0">
    <property type="entry name" value="GH08708P"/>
    <property type="match status" value="1"/>
</dbReference>
<dbReference type="Pfam" id="PF00515">
    <property type="entry name" value="TPR_1"/>
    <property type="match status" value="1"/>
</dbReference>
<sequence>MAMRDLVTGGAACAVPGSSSSSNPFGALANALIGSSSKTQERLKEIPTSTTTSSDGSVYAGTDEPLTTLPGSEFDHPLQPNVQGAEFFRGFRNADQGRLADVWEEIHNPQLPYSQGRGSLTHLPAIEQTIRPNNQLQPDFDENDTQLLARYLVLVSKDTYYANSDEGEVYFKCQKNKIRLAERTLTWPPQRVLSSFLHSFVNSNQGGIPFRPTPLPVLGLSEGDKQCIRDRSSIMARHFFADKSEDFINAQVNALLSSLDIDGDIRARGPLPGRFRELEDYWNESQGMMKPGPHAADGWVAEYTQHRVEHGDPNAWAHSFELQHGANGWASEFEHEQSQIASLNQMRGANIANLAAMEQTRMLAHTLAQNNDPKFQNSKFLQFVSKMSRGEIIMEDNQVKPNAVSAPGDWATEYQQQFKEISRGPDGWASEFAAERDQNGLVDDQWVNEFSKLHVQDWADEFGNQFGEGALGENSADNWANGYDDYLNEQIAAKQRSETSRGVYEFSDMNPYVGHPNPLKEGQELFRKGLLSEAVLALEAEVLKNSDNAEGWRLLGIAHAENDDDQQAIAAMMRAQEVDPTNLEVLLALGVSHTNELEQAAALKYLYSWLRHHSKYGTLARPEMSDSLYYADVAGLFNEAAQMSPEDADVHVVLGVLYNLSREFDKAIASFKTALKLKPRDYSLWNKLGATQANSVQSADAIDAYQQVHCGINSFVLVVNNGHVLPEEEYVKDPIVALDLKPNYVRAWANMGISYANQGMYEESIRYYVRALAMNPKADNAWQYLRISLSCASRNDMMQACDSRNLDVLQKEFPL</sequence>
<dbReference type="GO" id="GO:0005778">
    <property type="term" value="C:peroxisomal membrane"/>
    <property type="evidence" value="ECO:0007669"/>
    <property type="project" value="TreeGrafter"/>
</dbReference>
<name>A0A6A4L844_9ERIC</name>
<dbReference type="PROSITE" id="PS50293">
    <property type="entry name" value="TPR_REGION"/>
    <property type="match status" value="1"/>
</dbReference>
<keyword evidence="4" id="KW-0963">Cytoplasm</keyword>
<keyword evidence="11" id="KW-1185">Reference proteome</keyword>
<dbReference type="Proteomes" id="UP000428333">
    <property type="component" value="Linkage Group LG07"/>
</dbReference>
<evidence type="ECO:0000256" key="1">
    <source>
        <dbReference type="ARBA" id="ARBA00004275"/>
    </source>
</evidence>
<keyword evidence="5" id="KW-0677">Repeat</keyword>
<dbReference type="SMART" id="SM00028">
    <property type="entry name" value="TPR"/>
    <property type="match status" value="3"/>
</dbReference>
<reference evidence="10 11" key="1">
    <citation type="journal article" date="2019" name="Genome Biol. Evol.">
        <title>The Rhododendron genome and chromosomal organization provide insight into shared whole-genome duplications across the heath family (Ericaceae).</title>
        <authorList>
            <person name="Soza V.L."/>
            <person name="Lindsley D."/>
            <person name="Waalkes A."/>
            <person name="Ramage E."/>
            <person name="Patwardhan R.P."/>
            <person name="Burton J.N."/>
            <person name="Adey A."/>
            <person name="Kumar A."/>
            <person name="Qiu R."/>
            <person name="Shendure J."/>
            <person name="Hall B."/>
        </authorList>
    </citation>
    <scope>NUCLEOTIDE SEQUENCE [LARGE SCALE GENOMIC DNA]</scope>
    <source>
        <strain evidence="10">RSF 1966-606</strain>
    </source>
</reference>
<dbReference type="Pfam" id="PF13432">
    <property type="entry name" value="TPR_16"/>
    <property type="match status" value="2"/>
</dbReference>
<dbReference type="InterPro" id="IPR019734">
    <property type="entry name" value="TPR_rpt"/>
</dbReference>
<feature type="compositionally biased region" description="Polar residues" evidence="9">
    <location>
        <begin position="47"/>
        <end position="56"/>
    </location>
</feature>
<dbReference type="InterPro" id="IPR024111">
    <property type="entry name" value="PEX5/PEX5L"/>
</dbReference>
<evidence type="ECO:0000256" key="2">
    <source>
        <dbReference type="ARBA" id="ARBA00004496"/>
    </source>
</evidence>
<comment type="similarity">
    <text evidence="3">Belongs to the peroxisomal targeting signal receptor family.</text>
</comment>
<organism evidence="10 11">
    <name type="scientific">Rhododendron williamsianum</name>
    <dbReference type="NCBI Taxonomy" id="262921"/>
    <lineage>
        <taxon>Eukaryota</taxon>
        <taxon>Viridiplantae</taxon>
        <taxon>Streptophyta</taxon>
        <taxon>Embryophyta</taxon>
        <taxon>Tracheophyta</taxon>
        <taxon>Spermatophyta</taxon>
        <taxon>Magnoliopsida</taxon>
        <taxon>eudicotyledons</taxon>
        <taxon>Gunneridae</taxon>
        <taxon>Pentapetalae</taxon>
        <taxon>asterids</taxon>
        <taxon>Ericales</taxon>
        <taxon>Ericaceae</taxon>
        <taxon>Ericoideae</taxon>
        <taxon>Rhodoreae</taxon>
        <taxon>Rhododendron</taxon>
    </lineage>
</organism>
<evidence type="ECO:0000313" key="10">
    <source>
        <dbReference type="EMBL" id="KAE9456656.1"/>
    </source>
</evidence>
<dbReference type="InterPro" id="IPR011990">
    <property type="entry name" value="TPR-like_helical_dom_sf"/>
</dbReference>
<accession>A0A6A4L844</accession>
<protein>
    <submittedName>
        <fullName evidence="10">Uncharacterized protein</fullName>
    </submittedName>
</protein>
<dbReference type="GO" id="GO:0005829">
    <property type="term" value="C:cytosol"/>
    <property type="evidence" value="ECO:0007669"/>
    <property type="project" value="TreeGrafter"/>
</dbReference>
<dbReference type="AlphaFoldDB" id="A0A6A4L844"/>
<proteinExistence type="inferred from homology"/>
<dbReference type="GO" id="GO:0016560">
    <property type="term" value="P:protein import into peroxisome matrix, docking"/>
    <property type="evidence" value="ECO:0007669"/>
    <property type="project" value="TreeGrafter"/>
</dbReference>
<gene>
    <name evidence="10" type="ORF">C3L33_11466</name>
</gene>
<dbReference type="EMBL" id="QEFC01001721">
    <property type="protein sequence ID" value="KAE9456656.1"/>
    <property type="molecule type" value="Genomic_DNA"/>
</dbReference>